<keyword evidence="2" id="KW-1133">Transmembrane helix</keyword>
<keyword evidence="2" id="KW-0472">Membrane</keyword>
<comment type="caution">
    <text evidence="3">The sequence shown here is derived from an EMBL/GenBank/DDBJ whole genome shotgun (WGS) entry which is preliminary data.</text>
</comment>
<dbReference type="AlphaFoldDB" id="A0A4C1Z3M9"/>
<reference evidence="3 4" key="1">
    <citation type="journal article" date="2019" name="Commun. Biol.">
        <title>The bagworm genome reveals a unique fibroin gene that provides high tensile strength.</title>
        <authorList>
            <person name="Kono N."/>
            <person name="Nakamura H."/>
            <person name="Ohtoshi R."/>
            <person name="Tomita M."/>
            <person name="Numata K."/>
            <person name="Arakawa K."/>
        </authorList>
    </citation>
    <scope>NUCLEOTIDE SEQUENCE [LARGE SCALE GENOMIC DNA]</scope>
</reference>
<evidence type="ECO:0000256" key="2">
    <source>
        <dbReference type="SAM" id="Phobius"/>
    </source>
</evidence>
<organism evidence="3 4">
    <name type="scientific">Eumeta variegata</name>
    <name type="common">Bagworm moth</name>
    <name type="synonym">Eumeta japonica</name>
    <dbReference type="NCBI Taxonomy" id="151549"/>
    <lineage>
        <taxon>Eukaryota</taxon>
        <taxon>Metazoa</taxon>
        <taxon>Ecdysozoa</taxon>
        <taxon>Arthropoda</taxon>
        <taxon>Hexapoda</taxon>
        <taxon>Insecta</taxon>
        <taxon>Pterygota</taxon>
        <taxon>Neoptera</taxon>
        <taxon>Endopterygota</taxon>
        <taxon>Lepidoptera</taxon>
        <taxon>Glossata</taxon>
        <taxon>Ditrysia</taxon>
        <taxon>Tineoidea</taxon>
        <taxon>Psychidae</taxon>
        <taxon>Oiketicinae</taxon>
        <taxon>Eumeta</taxon>
    </lineage>
</organism>
<feature type="transmembrane region" description="Helical" evidence="2">
    <location>
        <begin position="49"/>
        <end position="70"/>
    </location>
</feature>
<dbReference type="EMBL" id="BGZK01001523">
    <property type="protein sequence ID" value="GBP81654.1"/>
    <property type="molecule type" value="Genomic_DNA"/>
</dbReference>
<accession>A0A4C1Z3M9</accession>
<dbReference type="Proteomes" id="UP000299102">
    <property type="component" value="Unassembled WGS sequence"/>
</dbReference>
<feature type="region of interest" description="Disordered" evidence="1">
    <location>
        <begin position="110"/>
        <end position="129"/>
    </location>
</feature>
<protein>
    <submittedName>
        <fullName evidence="3">Uncharacterized protein</fullName>
    </submittedName>
</protein>
<keyword evidence="4" id="KW-1185">Reference proteome</keyword>
<evidence type="ECO:0000256" key="1">
    <source>
        <dbReference type="SAM" id="MobiDB-lite"/>
    </source>
</evidence>
<evidence type="ECO:0000313" key="4">
    <source>
        <dbReference type="Proteomes" id="UP000299102"/>
    </source>
</evidence>
<keyword evidence="2" id="KW-0812">Transmembrane</keyword>
<evidence type="ECO:0000313" key="3">
    <source>
        <dbReference type="EMBL" id="GBP81654.1"/>
    </source>
</evidence>
<dbReference type="OrthoDB" id="7200218at2759"/>
<sequence length="129" mass="14968">MFPQWRKKYQNQLFIHFNVARYLNNLLSMIVVKDFAGDDYDRFHSYEPINFLVCIMMPTVQVAASLWTLIFTKHLYDTFVVVIYVKEDHKMLKQIFLDLDDDHTAGTLHNGDVGDNSGDLPEHSTVAAV</sequence>
<proteinExistence type="predicted"/>
<name>A0A4C1Z3M9_EUMVA</name>
<gene>
    <name evidence="3" type="ORF">EVAR_28743_1</name>
</gene>